<feature type="region of interest" description="Disordered" evidence="3">
    <location>
        <begin position="207"/>
        <end position="231"/>
    </location>
</feature>
<evidence type="ECO:0000313" key="6">
    <source>
        <dbReference type="EMBL" id="GFS29845.1"/>
    </source>
</evidence>
<dbReference type="InterPro" id="IPR002902">
    <property type="entry name" value="GNK2"/>
</dbReference>
<proteinExistence type="predicted"/>
<name>A0A7J0D8X4_9ERIC</name>
<sequence>MRISNYFFLFNLSLLSIISETKAAGGLRYVNCKTNHVTYTPDSTYADNLAAVFAALSSKATAPAGFHNSTAGRGQPDAVYGLFLCRGDISPADCQYCVTFASTQVVQRCSTLTRATIWYDDCMLRYSDQSIFAVPDLTGGVFMWNTQNVTDVSRFEDVLGGLLRDIVNRASIGVVVPESEVGAIMFPSCNIRYETYPFYNATAFAAPPPPPPPPSTGLCLRTLETGDSPRK</sequence>
<keyword evidence="6" id="KW-0675">Receptor</keyword>
<dbReference type="AlphaFoldDB" id="A0A7J0D8X4"/>
<evidence type="ECO:0000313" key="7">
    <source>
        <dbReference type="Proteomes" id="UP000585474"/>
    </source>
</evidence>
<dbReference type="PROSITE" id="PS51473">
    <property type="entry name" value="GNK2"/>
    <property type="match status" value="1"/>
</dbReference>
<feature type="domain" description="Gnk2-homologous" evidence="5">
    <location>
        <begin position="27"/>
        <end position="131"/>
    </location>
</feature>
<accession>A0A7J0D8X4</accession>
<dbReference type="PANTHER" id="PTHR32099:SF42">
    <property type="entry name" value="CYSTEINE-RICH RECEPTOR-LIKE PROTEIN KINASE 9-RELATED"/>
    <property type="match status" value="1"/>
</dbReference>
<evidence type="ECO:0000259" key="5">
    <source>
        <dbReference type="PROSITE" id="PS51473"/>
    </source>
</evidence>
<organism evidence="6 7">
    <name type="scientific">Actinidia rufa</name>
    <dbReference type="NCBI Taxonomy" id="165716"/>
    <lineage>
        <taxon>Eukaryota</taxon>
        <taxon>Viridiplantae</taxon>
        <taxon>Streptophyta</taxon>
        <taxon>Embryophyta</taxon>
        <taxon>Tracheophyta</taxon>
        <taxon>Spermatophyta</taxon>
        <taxon>Magnoliopsida</taxon>
        <taxon>eudicotyledons</taxon>
        <taxon>Gunneridae</taxon>
        <taxon>Pentapetalae</taxon>
        <taxon>asterids</taxon>
        <taxon>Ericales</taxon>
        <taxon>Actinidiaceae</taxon>
        <taxon>Actinidia</taxon>
    </lineage>
</organism>
<dbReference type="OrthoDB" id="688481at2759"/>
<reference evidence="7" key="1">
    <citation type="submission" date="2019-07" db="EMBL/GenBank/DDBJ databases">
        <title>De Novo Assembly of kiwifruit Actinidia rufa.</title>
        <authorList>
            <person name="Sugita-Konishi S."/>
            <person name="Sato K."/>
            <person name="Mori E."/>
            <person name="Abe Y."/>
            <person name="Kisaki G."/>
            <person name="Hamano K."/>
            <person name="Suezawa K."/>
            <person name="Otani M."/>
            <person name="Fukuda T."/>
            <person name="Manabe T."/>
            <person name="Gomi K."/>
            <person name="Tabuchi M."/>
            <person name="Akimitsu K."/>
            <person name="Kataoka I."/>
        </authorList>
    </citation>
    <scope>NUCLEOTIDE SEQUENCE [LARGE SCALE GENOMIC DNA]</scope>
    <source>
        <strain evidence="7">cv. Fuchu</strain>
    </source>
</reference>
<evidence type="ECO:0000256" key="1">
    <source>
        <dbReference type="ARBA" id="ARBA00022729"/>
    </source>
</evidence>
<evidence type="ECO:0000256" key="2">
    <source>
        <dbReference type="ARBA" id="ARBA00022737"/>
    </source>
</evidence>
<dbReference type="CDD" id="cd23509">
    <property type="entry name" value="Gnk2-like"/>
    <property type="match status" value="1"/>
</dbReference>
<gene>
    <name evidence="6" type="ORF">Acr_00g0008780</name>
</gene>
<keyword evidence="6" id="KW-0418">Kinase</keyword>
<feature type="chain" id="PRO_5029711251" evidence="4">
    <location>
        <begin position="24"/>
        <end position="231"/>
    </location>
</feature>
<keyword evidence="1 4" id="KW-0732">Signal</keyword>
<keyword evidence="6" id="KW-0808">Transferase</keyword>
<protein>
    <submittedName>
        <fullName evidence="6">Cysteine-rich RLK (RECEPTOR-like protein kinase) 19</fullName>
    </submittedName>
</protein>
<evidence type="ECO:0000256" key="3">
    <source>
        <dbReference type="SAM" id="MobiDB-lite"/>
    </source>
</evidence>
<evidence type="ECO:0000256" key="4">
    <source>
        <dbReference type="SAM" id="SignalP"/>
    </source>
</evidence>
<dbReference type="InterPro" id="IPR038408">
    <property type="entry name" value="GNK2_sf"/>
</dbReference>
<dbReference type="FunFam" id="3.30.430.20:FF:000003">
    <property type="entry name" value="Cysteine-rich RLK (RECEPTOR-like protein kinase) 10"/>
    <property type="match status" value="1"/>
</dbReference>
<dbReference type="Gene3D" id="3.30.430.20">
    <property type="entry name" value="Gnk2 domain, C-X8-C-X2-C motif"/>
    <property type="match status" value="1"/>
</dbReference>
<dbReference type="EMBL" id="BJWL01000102">
    <property type="protein sequence ID" value="GFS29845.1"/>
    <property type="molecule type" value="Genomic_DNA"/>
</dbReference>
<dbReference type="Pfam" id="PF01657">
    <property type="entry name" value="Stress-antifung"/>
    <property type="match status" value="1"/>
</dbReference>
<dbReference type="PANTHER" id="PTHR32099">
    <property type="entry name" value="CYSTEINE-RICH REPEAT SECRETORY PROTEIN"/>
    <property type="match status" value="1"/>
</dbReference>
<dbReference type="GO" id="GO:0016301">
    <property type="term" value="F:kinase activity"/>
    <property type="evidence" value="ECO:0007669"/>
    <property type="project" value="UniProtKB-KW"/>
</dbReference>
<keyword evidence="7" id="KW-1185">Reference proteome</keyword>
<feature type="signal peptide" evidence="4">
    <location>
        <begin position="1"/>
        <end position="23"/>
    </location>
</feature>
<comment type="caution">
    <text evidence="6">The sequence shown here is derived from an EMBL/GenBank/DDBJ whole genome shotgun (WGS) entry which is preliminary data.</text>
</comment>
<dbReference type="Proteomes" id="UP000585474">
    <property type="component" value="Unassembled WGS sequence"/>
</dbReference>
<keyword evidence="2" id="KW-0677">Repeat</keyword>